<dbReference type="RefSeq" id="WP_169403283.1">
    <property type="nucleotide sequence ID" value="NZ_JAADJU010000005.1"/>
</dbReference>
<dbReference type="InterPro" id="IPR036390">
    <property type="entry name" value="WH_DNA-bd_sf"/>
</dbReference>
<dbReference type="PANTHER" id="PTHR30126:SF88">
    <property type="entry name" value="TRANSCRIPTIONAL REGULATOR-RELATED"/>
    <property type="match status" value="1"/>
</dbReference>
<dbReference type="InterPro" id="IPR036388">
    <property type="entry name" value="WH-like_DNA-bd_sf"/>
</dbReference>
<reference evidence="6 7" key="2">
    <citation type="submission" date="2020-06" db="EMBL/GenBank/DDBJ databases">
        <title>Polyphasic characterization of a Rahnella strain isolated from tree sap.</title>
        <authorList>
            <person name="Kim I.S."/>
        </authorList>
    </citation>
    <scope>NUCLEOTIDE SEQUENCE [LARGE SCALE GENOMIC DNA]</scope>
    <source>
        <strain evidence="6 7">SAP-1</strain>
    </source>
</reference>
<dbReference type="AlphaFoldDB" id="A0A848MIQ4"/>
<dbReference type="InterPro" id="IPR000847">
    <property type="entry name" value="LysR_HTH_N"/>
</dbReference>
<evidence type="ECO:0000256" key="2">
    <source>
        <dbReference type="ARBA" id="ARBA00023015"/>
    </source>
</evidence>
<keyword evidence="2" id="KW-0805">Transcription regulation</keyword>
<dbReference type="Gene3D" id="1.10.10.10">
    <property type="entry name" value="Winged helix-like DNA-binding domain superfamily/Winged helix DNA-binding domain"/>
    <property type="match status" value="1"/>
</dbReference>
<evidence type="ECO:0000256" key="3">
    <source>
        <dbReference type="ARBA" id="ARBA00023125"/>
    </source>
</evidence>
<dbReference type="GO" id="GO:0003700">
    <property type="term" value="F:DNA-binding transcription factor activity"/>
    <property type="evidence" value="ECO:0007669"/>
    <property type="project" value="InterPro"/>
</dbReference>
<dbReference type="Proteomes" id="UP000585363">
    <property type="component" value="Unassembled WGS sequence"/>
</dbReference>
<evidence type="ECO:0000313" key="6">
    <source>
        <dbReference type="EMBL" id="NMP27585.1"/>
    </source>
</evidence>
<proteinExistence type="inferred from homology"/>
<dbReference type="EMBL" id="JAADJU010000005">
    <property type="protein sequence ID" value="NMP27585.1"/>
    <property type="molecule type" value="Genomic_DNA"/>
</dbReference>
<keyword evidence="3" id="KW-0238">DNA-binding</keyword>
<gene>
    <name evidence="6" type="ORF">GW590_12020</name>
</gene>
<evidence type="ECO:0000259" key="5">
    <source>
        <dbReference type="PROSITE" id="PS50931"/>
    </source>
</evidence>
<comment type="caution">
    <text evidence="6">The sequence shown here is derived from an EMBL/GenBank/DDBJ whole genome shotgun (WGS) entry which is preliminary data.</text>
</comment>
<dbReference type="PANTHER" id="PTHR30126">
    <property type="entry name" value="HTH-TYPE TRANSCRIPTIONAL REGULATOR"/>
    <property type="match status" value="1"/>
</dbReference>
<name>A0A848MIQ4_9GAMM</name>
<reference evidence="6 7" key="1">
    <citation type="submission" date="2020-01" db="EMBL/GenBank/DDBJ databases">
        <authorList>
            <person name="Lee S.D."/>
        </authorList>
    </citation>
    <scope>NUCLEOTIDE SEQUENCE [LARGE SCALE GENOMIC DNA]</scope>
    <source>
        <strain evidence="6 7">SAP-1</strain>
    </source>
</reference>
<keyword evidence="4" id="KW-0804">Transcription</keyword>
<dbReference type="SUPFAM" id="SSF46785">
    <property type="entry name" value="Winged helix' DNA-binding domain"/>
    <property type="match status" value="1"/>
</dbReference>
<keyword evidence="7" id="KW-1185">Reference proteome</keyword>
<organism evidence="6 7">
    <name type="scientific">Rouxiella aceris</name>
    <dbReference type="NCBI Taxonomy" id="2703884"/>
    <lineage>
        <taxon>Bacteria</taxon>
        <taxon>Pseudomonadati</taxon>
        <taxon>Pseudomonadota</taxon>
        <taxon>Gammaproteobacteria</taxon>
        <taxon>Enterobacterales</taxon>
        <taxon>Yersiniaceae</taxon>
        <taxon>Rouxiella</taxon>
    </lineage>
</organism>
<accession>A0A848MIQ4</accession>
<evidence type="ECO:0000256" key="4">
    <source>
        <dbReference type="ARBA" id="ARBA00023163"/>
    </source>
</evidence>
<feature type="domain" description="HTH lysR-type" evidence="5">
    <location>
        <begin position="6"/>
        <end position="63"/>
    </location>
</feature>
<comment type="similarity">
    <text evidence="1">Belongs to the LysR transcriptional regulatory family.</text>
</comment>
<dbReference type="SUPFAM" id="SSF53850">
    <property type="entry name" value="Periplasmic binding protein-like II"/>
    <property type="match status" value="1"/>
</dbReference>
<protein>
    <submittedName>
        <fullName evidence="6">LysR family transcriptional regulator</fullName>
    </submittedName>
</protein>
<evidence type="ECO:0000313" key="7">
    <source>
        <dbReference type="Proteomes" id="UP000585363"/>
    </source>
</evidence>
<sequence>MEMPLTTLEQWVVLQTVVSEGSYAQAAKRLFRSQSSVSYALTSLQERLGLPLLQIVGRRAELTEQGRALLSQAQPLIAAFIQLETRAHGLRGGARTQLSLVVDTVFPKNALFPALKAFQQIYPDTQVQITEILRNETARQWQQHDADLYITTLPADNTFNSRWLVDVEFVPVVAKNHPLLRCSAPVSHTALASYPLITLVDRDSQRSDKRKTYQAASWSFTTVEAAIEAVTHGVGYGWVPLHSIAGRLQRGELVHLPLGESAMRKTALYLSFNSEEHRFDTTLNAFVAEIERCIDAAR</sequence>
<dbReference type="Gene3D" id="3.40.190.290">
    <property type="match status" value="1"/>
</dbReference>
<evidence type="ECO:0000256" key="1">
    <source>
        <dbReference type="ARBA" id="ARBA00009437"/>
    </source>
</evidence>
<dbReference type="Pfam" id="PF00126">
    <property type="entry name" value="HTH_1"/>
    <property type="match status" value="1"/>
</dbReference>
<dbReference type="PROSITE" id="PS50931">
    <property type="entry name" value="HTH_LYSR"/>
    <property type="match status" value="1"/>
</dbReference>
<dbReference type="InterPro" id="IPR005119">
    <property type="entry name" value="LysR_subst-bd"/>
</dbReference>
<dbReference type="GO" id="GO:0000976">
    <property type="term" value="F:transcription cis-regulatory region binding"/>
    <property type="evidence" value="ECO:0007669"/>
    <property type="project" value="TreeGrafter"/>
</dbReference>
<dbReference type="Pfam" id="PF03466">
    <property type="entry name" value="LysR_substrate"/>
    <property type="match status" value="1"/>
</dbReference>